<dbReference type="AlphaFoldDB" id="A0A558BEZ2"/>
<dbReference type="RefSeq" id="WP_152525363.1">
    <property type="nucleotide sequence ID" value="NZ_VMRX01000009.1"/>
</dbReference>
<name>A0A558BEZ2_9GAMM</name>
<reference evidence="2 3" key="1">
    <citation type="submission" date="2019-07" db="EMBL/GenBank/DDBJ databases">
        <title>The pathways for chlorine oxyanion respiration interact through the shared metabolite chlorate.</title>
        <authorList>
            <person name="Barnum T.P."/>
            <person name="Cheng Y."/>
            <person name="Hill K.A."/>
            <person name="Lucas L.N."/>
            <person name="Carlson H.K."/>
            <person name="Coates J.D."/>
        </authorList>
    </citation>
    <scope>NUCLEOTIDE SEQUENCE [LARGE SCALE GENOMIC DNA]</scope>
    <source>
        <strain evidence="2">UCB</strain>
    </source>
</reference>
<dbReference type="Proteomes" id="UP000319142">
    <property type="component" value="Unassembled WGS sequence"/>
</dbReference>
<protein>
    <submittedName>
        <fullName evidence="2">Uncharacterized protein</fullName>
    </submittedName>
</protein>
<organism evidence="2 3">
    <name type="scientific">Marinobacter vinifirmus</name>
    <dbReference type="NCBI Taxonomy" id="355591"/>
    <lineage>
        <taxon>Bacteria</taxon>
        <taxon>Pseudomonadati</taxon>
        <taxon>Pseudomonadota</taxon>
        <taxon>Gammaproteobacteria</taxon>
        <taxon>Pseudomonadales</taxon>
        <taxon>Marinobacteraceae</taxon>
        <taxon>Marinobacter</taxon>
    </lineage>
</organism>
<feature type="transmembrane region" description="Helical" evidence="1">
    <location>
        <begin position="53"/>
        <end position="72"/>
    </location>
</feature>
<keyword evidence="1" id="KW-0812">Transmembrane</keyword>
<dbReference type="EMBL" id="VMRX01000009">
    <property type="protein sequence ID" value="TVT35068.1"/>
    <property type="molecule type" value="Genomic_DNA"/>
</dbReference>
<evidence type="ECO:0000313" key="2">
    <source>
        <dbReference type="EMBL" id="TVT35068.1"/>
    </source>
</evidence>
<evidence type="ECO:0000256" key="1">
    <source>
        <dbReference type="SAM" id="Phobius"/>
    </source>
</evidence>
<comment type="caution">
    <text evidence="2">The sequence shown here is derived from an EMBL/GenBank/DDBJ whole genome shotgun (WGS) entry which is preliminary data.</text>
</comment>
<accession>A0A558BEZ2</accession>
<keyword evidence="1" id="KW-0472">Membrane</keyword>
<gene>
    <name evidence="2" type="ORF">FHK81_04130</name>
</gene>
<sequence>MTKRDAVRIGLFLEWIPVVSDACRGVFIKVNRRFGLACYKSDRTLSLLQLRQVVWVRLPWLMCAGIAAYAAYGFGASHAGWAAMGGVFIAG</sequence>
<keyword evidence="1" id="KW-1133">Transmembrane helix</keyword>
<evidence type="ECO:0000313" key="3">
    <source>
        <dbReference type="Proteomes" id="UP000319142"/>
    </source>
</evidence>
<proteinExistence type="predicted"/>